<gene>
    <name evidence="5" type="ORF">I6G47_16355</name>
</gene>
<sequence>MKNKTSQRLERKEGPGGREVRSYALQLKATGDDGTVEGYGSVFGERDSYDDVIAPGAFKGSLAAHKAVGTMPAMLWQHDGAKPIGIWTEMVEDSKGLRIKGQLALETVLGKEAHALLKLGALNGLSIGFVSKQWTYDRDTDVRTLTELDLWEVSLVTFPANGKARVTNVKAADDLAVPKDAERLLRDAGFSKSDATAFVSRVMRMGEARRESADSTAAAMRAADRLLLSLQS</sequence>
<evidence type="ECO:0000256" key="2">
    <source>
        <dbReference type="ARBA" id="ARBA00022670"/>
    </source>
</evidence>
<keyword evidence="2 5" id="KW-0645">Protease</keyword>
<protein>
    <submittedName>
        <fullName evidence="5">HK97 family phage prohead protease</fullName>
    </submittedName>
</protein>
<dbReference type="InterPro" id="IPR054613">
    <property type="entry name" value="Peptidase_S78_dom"/>
</dbReference>
<reference evidence="5 6" key="1">
    <citation type="submission" date="2020-12" db="EMBL/GenBank/DDBJ databases">
        <title>FDA dAtabase for Regulatory Grade micrObial Sequences (FDA-ARGOS): Supporting development and validation of Infectious Disease Dx tests.</title>
        <authorList>
            <person name="Sproer C."/>
            <person name="Gronow S."/>
            <person name="Severitt S."/>
            <person name="Schroder I."/>
            <person name="Tallon L."/>
            <person name="Sadzewicz L."/>
            <person name="Zhao X."/>
            <person name="Boylan J."/>
            <person name="Ott S."/>
            <person name="Bowen H."/>
            <person name="Vavikolanu K."/>
            <person name="Mehta A."/>
            <person name="Aluvathingal J."/>
            <person name="Nadendla S."/>
            <person name="Lowell S."/>
            <person name="Myers T."/>
            <person name="Yan Y."/>
            <person name="Sichtig H."/>
        </authorList>
    </citation>
    <scope>NUCLEOTIDE SEQUENCE [LARGE SCALE GENOMIC DNA]</scope>
    <source>
        <strain evidence="5 6">FDAARGOS_890</strain>
    </source>
</reference>
<dbReference type="Proteomes" id="UP000595064">
    <property type="component" value="Chromosome"/>
</dbReference>
<organism evidence="5 6">
    <name type="scientific">Delftia lacustris</name>
    <dbReference type="NCBI Taxonomy" id="558537"/>
    <lineage>
        <taxon>Bacteria</taxon>
        <taxon>Pseudomonadati</taxon>
        <taxon>Pseudomonadota</taxon>
        <taxon>Betaproteobacteria</taxon>
        <taxon>Burkholderiales</taxon>
        <taxon>Comamonadaceae</taxon>
        <taxon>Delftia</taxon>
    </lineage>
</organism>
<evidence type="ECO:0000256" key="1">
    <source>
        <dbReference type="ARBA" id="ARBA00022612"/>
    </source>
</evidence>
<evidence type="ECO:0000259" key="4">
    <source>
        <dbReference type="Pfam" id="PF04586"/>
    </source>
</evidence>
<proteinExistence type="predicted"/>
<accession>A0A7T2YML8</accession>
<dbReference type="GO" id="GO:0008233">
    <property type="term" value="F:peptidase activity"/>
    <property type="evidence" value="ECO:0007669"/>
    <property type="project" value="UniProtKB-KW"/>
</dbReference>
<dbReference type="KEGG" id="dla:I6G47_16355"/>
<dbReference type="EMBL" id="CP065748">
    <property type="protein sequence ID" value="QPS78605.1"/>
    <property type="molecule type" value="Genomic_DNA"/>
</dbReference>
<evidence type="ECO:0000256" key="3">
    <source>
        <dbReference type="ARBA" id="ARBA00022801"/>
    </source>
</evidence>
<evidence type="ECO:0000313" key="5">
    <source>
        <dbReference type="EMBL" id="QPS78605.1"/>
    </source>
</evidence>
<keyword evidence="3" id="KW-0378">Hydrolase</keyword>
<dbReference type="Pfam" id="PF04586">
    <property type="entry name" value="Peptidase_S78"/>
    <property type="match status" value="1"/>
</dbReference>
<dbReference type="AlphaFoldDB" id="A0A7T2YML8"/>
<dbReference type="NCBIfam" id="TIGR01543">
    <property type="entry name" value="proheadase_HK97"/>
    <property type="match status" value="1"/>
</dbReference>
<dbReference type="RefSeq" id="WP_046986629.1">
    <property type="nucleotide sequence ID" value="NZ_CP065748.1"/>
</dbReference>
<feature type="domain" description="Prohead serine protease" evidence="4">
    <location>
        <begin position="28"/>
        <end position="168"/>
    </location>
</feature>
<evidence type="ECO:0000313" key="6">
    <source>
        <dbReference type="Proteomes" id="UP000595064"/>
    </source>
</evidence>
<keyword evidence="6" id="KW-1185">Reference proteome</keyword>
<dbReference type="InterPro" id="IPR006433">
    <property type="entry name" value="Prohead_protease"/>
</dbReference>
<dbReference type="GeneID" id="83661785"/>
<keyword evidence="1" id="KW-1188">Viral release from host cell</keyword>
<dbReference type="GO" id="GO:0006508">
    <property type="term" value="P:proteolysis"/>
    <property type="evidence" value="ECO:0007669"/>
    <property type="project" value="UniProtKB-KW"/>
</dbReference>
<name>A0A7T2YML8_9BURK</name>